<keyword evidence="1" id="KW-1133">Transmembrane helix</keyword>
<protein>
    <submittedName>
        <fullName evidence="3">Uncharacterized protein</fullName>
    </submittedName>
</protein>
<feature type="signal peptide" evidence="2">
    <location>
        <begin position="1"/>
        <end position="21"/>
    </location>
</feature>
<keyword evidence="1" id="KW-0812">Transmembrane</keyword>
<feature type="transmembrane region" description="Helical" evidence="1">
    <location>
        <begin position="187"/>
        <end position="210"/>
    </location>
</feature>
<accession>A0A7S0LHD1</accession>
<keyword evidence="1" id="KW-0472">Membrane</keyword>
<name>A0A7S0LHD1_9EUKA</name>
<dbReference type="AlphaFoldDB" id="A0A7S0LHD1"/>
<evidence type="ECO:0000313" key="3">
    <source>
        <dbReference type="EMBL" id="CAD8612726.1"/>
    </source>
</evidence>
<keyword evidence="2" id="KW-0732">Signal</keyword>
<sequence length="245" mass="25964">MLAAQVHFWVGLQLLLPMVYGRCCEANKFCGAIDNSTCFDSTCDNLLKEVCGVPTCCSCQTSSTDEGCEYKVCTSGRAMCVEVQAERTGGAERAFAEGDSPHRISTVLCDGVFPVRLDEKCHALHTDFVGSITIGLPSSHCLDDGSEICQAVWSAPPTPPTPLPYSIEGIGTALYSLFNLDKPSTHAAHAAGVGIIGATMVICLLLAVLVRCCCCTRSRTPIIKTMPRVQLDQAVANRGGAIVTG</sequence>
<reference evidence="3" key="1">
    <citation type="submission" date="2021-01" db="EMBL/GenBank/DDBJ databases">
        <authorList>
            <person name="Corre E."/>
            <person name="Pelletier E."/>
            <person name="Niang G."/>
            <person name="Scheremetjew M."/>
            <person name="Finn R."/>
            <person name="Kale V."/>
            <person name="Holt S."/>
            <person name="Cochrane G."/>
            <person name="Meng A."/>
            <person name="Brown T."/>
            <person name="Cohen L."/>
        </authorList>
    </citation>
    <scope>NUCLEOTIDE SEQUENCE</scope>
    <source>
        <strain evidence="3">PLY182g</strain>
    </source>
</reference>
<proteinExistence type="predicted"/>
<organism evidence="3">
    <name type="scientific">Coccolithus braarudii</name>
    <dbReference type="NCBI Taxonomy" id="221442"/>
    <lineage>
        <taxon>Eukaryota</taxon>
        <taxon>Haptista</taxon>
        <taxon>Haptophyta</taxon>
        <taxon>Prymnesiophyceae</taxon>
        <taxon>Coccolithales</taxon>
        <taxon>Coccolithaceae</taxon>
        <taxon>Coccolithus</taxon>
    </lineage>
</organism>
<dbReference type="EMBL" id="HBEY01033779">
    <property type="protein sequence ID" value="CAD8612726.1"/>
    <property type="molecule type" value="Transcribed_RNA"/>
</dbReference>
<evidence type="ECO:0000256" key="2">
    <source>
        <dbReference type="SAM" id="SignalP"/>
    </source>
</evidence>
<gene>
    <name evidence="3" type="ORF">CPEL01642_LOCUS16106</name>
</gene>
<feature type="chain" id="PRO_5031538244" evidence="2">
    <location>
        <begin position="22"/>
        <end position="245"/>
    </location>
</feature>
<evidence type="ECO:0000256" key="1">
    <source>
        <dbReference type="SAM" id="Phobius"/>
    </source>
</evidence>